<dbReference type="Proteomes" id="UP001230145">
    <property type="component" value="Unassembled WGS sequence"/>
</dbReference>
<proteinExistence type="predicted"/>
<feature type="transmembrane region" description="Helical" evidence="1">
    <location>
        <begin position="110"/>
        <end position="129"/>
    </location>
</feature>
<keyword evidence="3" id="KW-1185">Reference proteome</keyword>
<dbReference type="RefSeq" id="WP_307634998.1">
    <property type="nucleotide sequence ID" value="NZ_JAUSQL010000001.1"/>
</dbReference>
<keyword evidence="1" id="KW-0812">Transmembrane</keyword>
<comment type="caution">
    <text evidence="2">The sequence shown here is derived from an EMBL/GenBank/DDBJ whole genome shotgun (WGS) entry which is preliminary data.</text>
</comment>
<evidence type="ECO:0000313" key="2">
    <source>
        <dbReference type="EMBL" id="MDP9832774.1"/>
    </source>
</evidence>
<reference evidence="2 3" key="1">
    <citation type="submission" date="2023-07" db="EMBL/GenBank/DDBJ databases">
        <title>Sequencing the genomes of 1000 actinobacteria strains.</title>
        <authorList>
            <person name="Klenk H.-P."/>
        </authorList>
    </citation>
    <scope>NUCLEOTIDE SEQUENCE [LARGE SCALE GENOMIC DNA]</scope>
    <source>
        <strain evidence="2 3">DSM 19515</strain>
    </source>
</reference>
<feature type="transmembrane region" description="Helical" evidence="1">
    <location>
        <begin position="44"/>
        <end position="62"/>
    </location>
</feature>
<evidence type="ECO:0000256" key="1">
    <source>
        <dbReference type="SAM" id="Phobius"/>
    </source>
</evidence>
<dbReference type="EMBL" id="JAUSQL010000001">
    <property type="protein sequence ID" value="MDP9832774.1"/>
    <property type="molecule type" value="Genomic_DNA"/>
</dbReference>
<keyword evidence="1" id="KW-0472">Membrane</keyword>
<feature type="transmembrane region" description="Helical" evidence="1">
    <location>
        <begin position="21"/>
        <end position="38"/>
    </location>
</feature>
<organism evidence="2 3">
    <name type="scientific">Trueperella abortisuis</name>
    <dbReference type="NCBI Taxonomy" id="445930"/>
    <lineage>
        <taxon>Bacteria</taxon>
        <taxon>Bacillati</taxon>
        <taxon>Actinomycetota</taxon>
        <taxon>Actinomycetes</taxon>
        <taxon>Actinomycetales</taxon>
        <taxon>Actinomycetaceae</taxon>
        <taxon>Trueperella</taxon>
    </lineage>
</organism>
<gene>
    <name evidence="2" type="ORF">J2S45_001453</name>
</gene>
<accession>A0ABT9PJ81</accession>
<name>A0ABT9PJ81_9ACTO</name>
<evidence type="ECO:0000313" key="3">
    <source>
        <dbReference type="Proteomes" id="UP001230145"/>
    </source>
</evidence>
<feature type="transmembrane region" description="Helical" evidence="1">
    <location>
        <begin position="74"/>
        <end position="90"/>
    </location>
</feature>
<protein>
    <submittedName>
        <fullName evidence="2">Uncharacterized protein</fullName>
    </submittedName>
</protein>
<sequence length="162" mass="17079">MTPSAVNLKTDGSRKDSPFSYAALLMIIAGVTATIIPANGVIKIGLLITGMLLLGRVAIVLMPKGTFTQLTSRRAALAGMFFLTGSYFAANELVSLTAHDIYRAGADSLGLILTGGGLAWAVLGVLCGMKPANSDPNVPGKVNDRRDLARRIVSGDRRFYLP</sequence>
<keyword evidence="1" id="KW-1133">Transmembrane helix</keyword>